<dbReference type="SUPFAM" id="SSF101498">
    <property type="entry name" value="Anti-sigma factor FlgM"/>
    <property type="match status" value="1"/>
</dbReference>
<dbReference type="NCBIfam" id="TIGR03824">
    <property type="entry name" value="FlgM_jcvi"/>
    <property type="match status" value="1"/>
</dbReference>
<comment type="similarity">
    <text evidence="1">Belongs to the FlgM family.</text>
</comment>
<evidence type="ECO:0000256" key="3">
    <source>
        <dbReference type="ARBA" id="ARBA00022491"/>
    </source>
</evidence>
<dbReference type="InterPro" id="IPR007412">
    <property type="entry name" value="FlgM"/>
</dbReference>
<evidence type="ECO:0000256" key="1">
    <source>
        <dbReference type="ARBA" id="ARBA00005322"/>
    </source>
</evidence>
<dbReference type="InterPro" id="IPR031316">
    <property type="entry name" value="FlgM_C"/>
</dbReference>
<dbReference type="GO" id="GO:0045892">
    <property type="term" value="P:negative regulation of DNA-templated transcription"/>
    <property type="evidence" value="ECO:0007669"/>
    <property type="project" value="InterPro"/>
</dbReference>
<evidence type="ECO:0000256" key="4">
    <source>
        <dbReference type="ARBA" id="ARBA00022795"/>
    </source>
</evidence>
<dbReference type="Pfam" id="PF04316">
    <property type="entry name" value="FlgM"/>
    <property type="match status" value="1"/>
</dbReference>
<sequence>MVKCAENKLELGFNKRESDKMVPVSQKGKLGSLNQVLTKKQAEKVQTSKTNPYLNAEEGKGIKAEQDGFVQSAKSSEVSRIKEKANQLPDVDLEKVEKLRQMIKDGSYIADSQKIAENLLATSVKVEE</sequence>
<organism evidence="8">
    <name type="scientific">marine metagenome</name>
    <dbReference type="NCBI Taxonomy" id="408172"/>
    <lineage>
        <taxon>unclassified sequences</taxon>
        <taxon>metagenomes</taxon>
        <taxon>ecological metagenomes</taxon>
    </lineage>
</organism>
<evidence type="ECO:0000256" key="6">
    <source>
        <dbReference type="ARBA" id="ARBA00023163"/>
    </source>
</evidence>
<dbReference type="GO" id="GO:0044781">
    <property type="term" value="P:bacterial-type flagellum organization"/>
    <property type="evidence" value="ECO:0007669"/>
    <property type="project" value="UniProtKB-KW"/>
</dbReference>
<name>A0A382AK01_9ZZZZ</name>
<evidence type="ECO:0000259" key="7">
    <source>
        <dbReference type="Pfam" id="PF04316"/>
    </source>
</evidence>
<dbReference type="EMBL" id="UINC01025676">
    <property type="protein sequence ID" value="SVB01694.1"/>
    <property type="molecule type" value="Genomic_DNA"/>
</dbReference>
<feature type="domain" description="Anti-sigma-28 factor FlgM C-terminal" evidence="7">
    <location>
        <begin position="72"/>
        <end position="120"/>
    </location>
</feature>
<dbReference type="AlphaFoldDB" id="A0A382AK01"/>
<proteinExistence type="inferred from homology"/>
<dbReference type="InterPro" id="IPR035890">
    <property type="entry name" value="Anti-sigma-28_factor_FlgM_sf"/>
</dbReference>
<accession>A0A382AK01</accession>
<keyword evidence="4" id="KW-1005">Bacterial flagellum biogenesis</keyword>
<reference evidence="8" key="1">
    <citation type="submission" date="2018-05" db="EMBL/GenBank/DDBJ databases">
        <authorList>
            <person name="Lanie J.A."/>
            <person name="Ng W.-L."/>
            <person name="Kazmierczak K.M."/>
            <person name="Andrzejewski T.M."/>
            <person name="Davidsen T.M."/>
            <person name="Wayne K.J."/>
            <person name="Tettelin H."/>
            <person name="Glass J.I."/>
            <person name="Rusch D."/>
            <person name="Podicherti R."/>
            <person name="Tsui H.-C.T."/>
            <person name="Winkler M.E."/>
        </authorList>
    </citation>
    <scope>NUCLEOTIDE SEQUENCE</scope>
</reference>
<evidence type="ECO:0000313" key="8">
    <source>
        <dbReference type="EMBL" id="SVB01694.1"/>
    </source>
</evidence>
<evidence type="ECO:0000256" key="5">
    <source>
        <dbReference type="ARBA" id="ARBA00023015"/>
    </source>
</evidence>
<protein>
    <recommendedName>
        <fullName evidence="2">Negative regulator of flagellin synthesis</fullName>
    </recommendedName>
</protein>
<gene>
    <name evidence="8" type="ORF">METZ01_LOCUS154548</name>
</gene>
<keyword evidence="3" id="KW-0678">Repressor</keyword>
<keyword evidence="6" id="KW-0804">Transcription</keyword>
<evidence type="ECO:0000256" key="2">
    <source>
        <dbReference type="ARBA" id="ARBA00017823"/>
    </source>
</evidence>
<keyword evidence="5" id="KW-0805">Transcription regulation</keyword>